<evidence type="ECO:0000313" key="12">
    <source>
        <dbReference type="Proteomes" id="UP000244384"/>
    </source>
</evidence>
<dbReference type="SUPFAM" id="SSF56176">
    <property type="entry name" value="FAD-binding/transporter-associated domain-like"/>
    <property type="match status" value="1"/>
</dbReference>
<sequence>MPESAADIAQLFRASHAQNIPVTFRSGGTSLSGQAVTDGLLVDTRRAFRTISVLDGGGRVTVQPGATVRQVNLRLTRLGRKLGPDPASESACTIGGVVANNSSGMACGTEQNTYRTLESLVYVLPSGTLVDSAHPDADTRLARDEPELYAGLTALRDRVRGDATSTGTIRRLFAMKNTMGYSVNAFVDFTRPVDILTHLMVGSEGTLGFVAEATFHTVELMPAAATGLAIFADLADATAALPALVDAGLATIELMDATSLRVAQQLPDAPAELTGLTVQAHAALLIELQAADAKGLDELTARSARVLDTLPLVAPVELTRDPASRARLWHIRKGLYTAVAEARSPGTTALLEDVVVPVAELGATCEELIGLFDEHGYENSVIFGHAKDGNIHFMLNERFDNPASLERYRRFTEDMVELVLAHGGSLKAEHGTGRIMAPFVRRQYGDELYDVMTQVKSLCDPRGLLNPGVVLSDDPDAYLRDLKMVPTVESEVDRCVECGYCEPVCPSKDLTMTPRQRIVVRREMRAAEQSGDLDLLAELRNDYEYDGVETCAVDGMCQTACPVAINTGDLVRRLRQENAGAIGQAAWKSAAKHWDGVSRLGGAALTMADAVPAPLATGATKAGRAVLGTDTVPLYDAGLPRGGAKRVPLQTADPVAVYFPACINSMFGPAGDGDGVSAAFLALCERAGVGVVVPDGIGSLCCGTPWKSKGFSDGFEQMSGDVLPTLWRATQGGRLPVVCDASSCTEGLDTMRRLAAEGDFASLRFVDAVSFVREHVLNRVSVTAPVASIALHPTCSSRQLGMDGDLVAVAAAISSDAFVPDDWGCCAFAGDRGLLHPELTASATAPEATEVNGRQFAAYASTNRTCEIGLSRATGHEYRHILELLEQATR</sequence>
<protein>
    <recommendedName>
        <fullName evidence="10">D-lactate dehydrogenase (cytochrome)</fullName>
        <ecNumber evidence="10">1.1.2.4</ecNumber>
    </recommendedName>
</protein>
<dbReference type="InterPro" id="IPR016164">
    <property type="entry name" value="FAD-linked_Oxase-like_C"/>
</dbReference>
<dbReference type="GO" id="GO:1903457">
    <property type="term" value="P:lactate catabolic process"/>
    <property type="evidence" value="ECO:0007669"/>
    <property type="project" value="TreeGrafter"/>
</dbReference>
<dbReference type="KEGG" id="aez:C3E78_00575"/>
<dbReference type="Pfam" id="PF13183">
    <property type="entry name" value="Fer4_8"/>
    <property type="match status" value="1"/>
</dbReference>
<dbReference type="InterPro" id="IPR016171">
    <property type="entry name" value="Vanillyl_alc_oxidase_C-sub2"/>
</dbReference>
<evidence type="ECO:0000256" key="10">
    <source>
        <dbReference type="ARBA" id="ARBA00038897"/>
    </source>
</evidence>
<dbReference type="Gene3D" id="3.30.43.10">
    <property type="entry name" value="Uridine Diphospho-n-acetylenolpyruvylglucosamine Reductase, domain 2"/>
    <property type="match status" value="1"/>
</dbReference>
<dbReference type="InterPro" id="IPR016166">
    <property type="entry name" value="FAD-bd_PCMH"/>
</dbReference>
<evidence type="ECO:0000256" key="4">
    <source>
        <dbReference type="ARBA" id="ARBA00022723"/>
    </source>
</evidence>
<dbReference type="GO" id="GO:0071949">
    <property type="term" value="F:FAD binding"/>
    <property type="evidence" value="ECO:0007669"/>
    <property type="project" value="InterPro"/>
</dbReference>
<evidence type="ECO:0000313" key="11">
    <source>
        <dbReference type="EMBL" id="AWB93967.1"/>
    </source>
</evidence>
<dbReference type="InterPro" id="IPR036318">
    <property type="entry name" value="FAD-bd_PCMH-like_sf"/>
</dbReference>
<dbReference type="PANTHER" id="PTHR11748">
    <property type="entry name" value="D-LACTATE DEHYDROGENASE"/>
    <property type="match status" value="1"/>
</dbReference>
<proteinExistence type="inferred from homology"/>
<dbReference type="InterPro" id="IPR009051">
    <property type="entry name" value="Helical_ferredxn"/>
</dbReference>
<evidence type="ECO:0000256" key="9">
    <source>
        <dbReference type="ARBA" id="ARBA00023014"/>
    </source>
</evidence>
<dbReference type="PROSITE" id="PS51379">
    <property type="entry name" value="4FE4S_FER_2"/>
    <property type="match status" value="1"/>
</dbReference>
<dbReference type="Pfam" id="PF02913">
    <property type="entry name" value="FAD-oxidase_C"/>
    <property type="match status" value="1"/>
</dbReference>
<accession>A0A2S0WRM4</accession>
<dbReference type="GO" id="GO:0008720">
    <property type="term" value="F:D-lactate dehydrogenase (NAD+) activity"/>
    <property type="evidence" value="ECO:0007669"/>
    <property type="project" value="TreeGrafter"/>
</dbReference>
<dbReference type="SUPFAM" id="SSF55103">
    <property type="entry name" value="FAD-linked oxidases, C-terminal domain"/>
    <property type="match status" value="1"/>
</dbReference>
<dbReference type="PANTHER" id="PTHR11748:SF111">
    <property type="entry name" value="D-LACTATE DEHYDROGENASE, MITOCHONDRIAL-RELATED"/>
    <property type="match status" value="1"/>
</dbReference>
<dbReference type="InterPro" id="IPR017900">
    <property type="entry name" value="4Fe4S_Fe_S_CS"/>
</dbReference>
<evidence type="ECO:0000256" key="3">
    <source>
        <dbReference type="ARBA" id="ARBA00022630"/>
    </source>
</evidence>
<dbReference type="InterPro" id="IPR017896">
    <property type="entry name" value="4Fe4S_Fe-S-bd"/>
</dbReference>
<dbReference type="InterPro" id="IPR016167">
    <property type="entry name" value="FAD-bd_PCMH_sub1"/>
</dbReference>
<evidence type="ECO:0000256" key="6">
    <source>
        <dbReference type="ARBA" id="ARBA00022946"/>
    </source>
</evidence>
<dbReference type="SUPFAM" id="SSF46548">
    <property type="entry name" value="alpha-helical ferredoxin"/>
    <property type="match status" value="1"/>
</dbReference>
<keyword evidence="7" id="KW-0560">Oxidoreductase</keyword>
<comment type="cofactor">
    <cofactor evidence="1">
        <name>FAD</name>
        <dbReference type="ChEBI" id="CHEBI:57692"/>
    </cofactor>
</comment>
<dbReference type="Proteomes" id="UP000244384">
    <property type="component" value="Chromosome"/>
</dbReference>
<dbReference type="Pfam" id="PF01565">
    <property type="entry name" value="FAD_binding_4"/>
    <property type="match status" value="1"/>
</dbReference>
<gene>
    <name evidence="11" type="ORF">C3E78_00575</name>
</gene>
<keyword evidence="8" id="KW-0408">Iron</keyword>
<accession>A0A5F2ENN0</accession>
<dbReference type="GO" id="GO:0051536">
    <property type="term" value="F:iron-sulfur cluster binding"/>
    <property type="evidence" value="ECO:0007669"/>
    <property type="project" value="UniProtKB-KW"/>
</dbReference>
<keyword evidence="9" id="KW-0411">Iron-sulfur</keyword>
<dbReference type="PROSITE" id="PS00198">
    <property type="entry name" value="4FE4S_FER_1"/>
    <property type="match status" value="1"/>
</dbReference>
<dbReference type="Gene3D" id="3.30.70.2740">
    <property type="match status" value="1"/>
</dbReference>
<evidence type="ECO:0000256" key="8">
    <source>
        <dbReference type="ARBA" id="ARBA00023004"/>
    </source>
</evidence>
<keyword evidence="5" id="KW-0274">FAD</keyword>
<dbReference type="Gene3D" id="1.10.1060.10">
    <property type="entry name" value="Alpha-helical ferredoxin"/>
    <property type="match status" value="1"/>
</dbReference>
<dbReference type="EMBL" id="CP026952">
    <property type="protein sequence ID" value="AWB93967.1"/>
    <property type="molecule type" value="Genomic_DNA"/>
</dbReference>
<dbReference type="GO" id="GO:0046872">
    <property type="term" value="F:metal ion binding"/>
    <property type="evidence" value="ECO:0007669"/>
    <property type="project" value="UniProtKB-KW"/>
</dbReference>
<dbReference type="Gene3D" id="3.30.465.10">
    <property type="match status" value="1"/>
</dbReference>
<name>A0A2S0WRM4_9ACTN</name>
<dbReference type="PROSITE" id="PS51387">
    <property type="entry name" value="FAD_PCMH"/>
    <property type="match status" value="1"/>
</dbReference>
<evidence type="ECO:0000256" key="7">
    <source>
        <dbReference type="ARBA" id="ARBA00023002"/>
    </source>
</evidence>
<evidence type="ECO:0000256" key="1">
    <source>
        <dbReference type="ARBA" id="ARBA00001974"/>
    </source>
</evidence>
<organism evidence="11 12">
    <name type="scientific">Aeromicrobium chenweiae</name>
    <dbReference type="NCBI Taxonomy" id="2079793"/>
    <lineage>
        <taxon>Bacteria</taxon>
        <taxon>Bacillati</taxon>
        <taxon>Actinomycetota</taxon>
        <taxon>Actinomycetes</taxon>
        <taxon>Propionibacteriales</taxon>
        <taxon>Nocardioidaceae</taxon>
        <taxon>Aeromicrobium</taxon>
    </lineage>
</organism>
<dbReference type="GO" id="GO:0004458">
    <property type="term" value="F:D-lactate dehydrogenase (cytochrome) activity"/>
    <property type="evidence" value="ECO:0007669"/>
    <property type="project" value="UniProtKB-EC"/>
</dbReference>
<keyword evidence="4" id="KW-0479">Metal-binding</keyword>
<comment type="similarity">
    <text evidence="2">Belongs to the FAD-binding oxidoreductase/transferase type 4 family.</text>
</comment>
<keyword evidence="3" id="KW-0285">Flavoprotein</keyword>
<reference evidence="12" key="1">
    <citation type="submission" date="2018-01" db="EMBL/GenBank/DDBJ databases">
        <authorList>
            <person name="Li J."/>
        </authorList>
    </citation>
    <scope>NUCLEOTIDE SEQUENCE [LARGE SCALE GENOMIC DNA]</scope>
    <source>
        <strain evidence="12">592</strain>
    </source>
</reference>
<dbReference type="InterPro" id="IPR004113">
    <property type="entry name" value="FAD-bd_oxidored_4_C"/>
</dbReference>
<dbReference type="InterPro" id="IPR016169">
    <property type="entry name" value="FAD-bd_PCMH_sub2"/>
</dbReference>
<evidence type="ECO:0000256" key="5">
    <source>
        <dbReference type="ARBA" id="ARBA00022827"/>
    </source>
</evidence>
<dbReference type="InterPro" id="IPR006094">
    <property type="entry name" value="Oxid_FAD_bind_N"/>
</dbReference>
<keyword evidence="6" id="KW-0809">Transit peptide</keyword>
<evidence type="ECO:0000256" key="2">
    <source>
        <dbReference type="ARBA" id="ARBA00008000"/>
    </source>
</evidence>
<dbReference type="AlphaFoldDB" id="A0A2S0WRM4"/>
<dbReference type="OrthoDB" id="9811557at2"/>
<dbReference type="EC" id="1.1.2.4" evidence="10"/>
<keyword evidence="12" id="KW-1185">Reference proteome</keyword>
<dbReference type="Gene3D" id="3.30.70.2190">
    <property type="match status" value="1"/>
</dbReference>
<dbReference type="Gene3D" id="1.10.45.10">
    <property type="entry name" value="Vanillyl-alcohol Oxidase, Chain A, domain 4"/>
    <property type="match status" value="1"/>
</dbReference>